<evidence type="ECO:0000313" key="1">
    <source>
        <dbReference type="EMBL" id="AKF16069.1"/>
    </source>
</evidence>
<protein>
    <submittedName>
        <fullName evidence="1">Putative CopG family transcriptional regulator</fullName>
    </submittedName>
</protein>
<accession>A0A0F6WFT8</accession>
<dbReference type="RefSeq" id="WP_172685899.1">
    <property type="nucleotide sequence ID" value="NZ_AP024182.1"/>
</dbReference>
<gene>
    <name evidence="1" type="ORF">pVAPN2012_1170</name>
</gene>
<name>A0A0F6WFT8_RHOHA</name>
<reference evidence="1" key="1">
    <citation type="journal article" date="2015" name="Infect. Immun.">
        <title>An Invertron-Like Linear Plasmid Mediates Intracellular Survival and Virulence in Bovine Isolates of Rhodococcus equi.</title>
        <authorList>
            <person name="Valero-Rello A."/>
            <person name="Hapeshi A."/>
            <person name="Anastasi E."/>
            <person name="Alvarez S."/>
            <person name="Scortti M."/>
            <person name="Meijer W.G."/>
            <person name="MacArthur I."/>
            <person name="Vazquez-Boland J.A."/>
        </authorList>
    </citation>
    <scope>NUCLEOTIDE SEQUENCE</scope>
    <source>
        <strain evidence="1">PAM2012</strain>
        <plasmid evidence="1">pVAPN2012</plasmid>
    </source>
</reference>
<geneLocation type="plasmid" evidence="1">
    <name>pVAPN2012</name>
</geneLocation>
<proteinExistence type="predicted"/>
<dbReference type="AlphaFoldDB" id="A0A0F6WFT8"/>
<organism evidence="1">
    <name type="scientific">Rhodococcus hoagii</name>
    <name type="common">Corynebacterium equii</name>
    <dbReference type="NCBI Taxonomy" id="43767"/>
    <lineage>
        <taxon>Bacteria</taxon>
        <taxon>Bacillati</taxon>
        <taxon>Actinomycetota</taxon>
        <taxon>Actinomycetes</taxon>
        <taxon>Mycobacteriales</taxon>
        <taxon>Nocardiaceae</taxon>
        <taxon>Prescottella</taxon>
    </lineage>
</organism>
<dbReference type="EMBL" id="KP851975">
    <property type="protein sequence ID" value="AKF16069.1"/>
    <property type="molecule type" value="Genomic_DNA"/>
</dbReference>
<dbReference type="GO" id="GO:0006355">
    <property type="term" value="P:regulation of DNA-templated transcription"/>
    <property type="evidence" value="ECO:0007669"/>
    <property type="project" value="InterPro"/>
</dbReference>
<keyword evidence="1" id="KW-0614">Plasmid</keyword>
<sequence>MTAEYDEDEIDEWPSRMGRTPIGPAIHVQFAKEAHLALIAVAEPFGQRRRSAVIRVAIGRLLADGTDLDALVREREANRATRPVFSSIVNMHLGQELADNLSRVARDLGTNRTELIRIAVDLFLVDLTQLRLVGTPFDLETAINAEIFNGEANRDLLIRRRLRREAERLGTAQ</sequence>